<dbReference type="SUPFAM" id="SSF51621">
    <property type="entry name" value="Phosphoenolpyruvate/pyruvate domain"/>
    <property type="match status" value="1"/>
</dbReference>
<name>A0A1G6ZIJ2_9PROT</name>
<dbReference type="RefSeq" id="WP_068304527.1">
    <property type="nucleotide sequence ID" value="NZ_FNAK01000004.1"/>
</dbReference>
<organism evidence="3 4">
    <name type="scientific">Kordiimonas lacus</name>
    <dbReference type="NCBI Taxonomy" id="637679"/>
    <lineage>
        <taxon>Bacteria</taxon>
        <taxon>Pseudomonadati</taxon>
        <taxon>Pseudomonadota</taxon>
        <taxon>Alphaproteobacteria</taxon>
        <taxon>Kordiimonadales</taxon>
        <taxon>Kordiimonadaceae</taxon>
        <taxon>Kordiimonas</taxon>
    </lineage>
</organism>
<evidence type="ECO:0000313" key="4">
    <source>
        <dbReference type="Proteomes" id="UP000183685"/>
    </source>
</evidence>
<dbReference type="PANTHER" id="PTHR30523:SF6">
    <property type="entry name" value="PHOSPHOENOLPYRUVATE CARBOXYLASE"/>
    <property type="match status" value="1"/>
</dbReference>
<keyword evidence="3" id="KW-0670">Pyruvate</keyword>
<evidence type="ECO:0000256" key="2">
    <source>
        <dbReference type="ARBA" id="ARBA00022419"/>
    </source>
</evidence>
<dbReference type="EMBL" id="FNAK01000004">
    <property type="protein sequence ID" value="SDE02263.1"/>
    <property type="molecule type" value="Genomic_DNA"/>
</dbReference>
<evidence type="ECO:0000313" key="3">
    <source>
        <dbReference type="EMBL" id="SDE02263.1"/>
    </source>
</evidence>
<proteinExistence type="predicted"/>
<dbReference type="GO" id="GO:0006099">
    <property type="term" value="P:tricarboxylic acid cycle"/>
    <property type="evidence" value="ECO:0007669"/>
    <property type="project" value="InterPro"/>
</dbReference>
<reference evidence="3 4" key="1">
    <citation type="submission" date="2016-10" db="EMBL/GenBank/DDBJ databases">
        <authorList>
            <person name="de Groot N.N."/>
        </authorList>
    </citation>
    <scope>NUCLEOTIDE SEQUENCE [LARGE SCALE GENOMIC DNA]</scope>
    <source>
        <strain evidence="3 4">CGMCC 1.9109</strain>
    </source>
</reference>
<dbReference type="GO" id="GO:0015977">
    <property type="term" value="P:carbon fixation"/>
    <property type="evidence" value="ECO:0007669"/>
    <property type="project" value="InterPro"/>
</dbReference>
<evidence type="ECO:0000256" key="1">
    <source>
        <dbReference type="ARBA" id="ARBA00003670"/>
    </source>
</evidence>
<dbReference type="PANTHER" id="PTHR30523">
    <property type="entry name" value="PHOSPHOENOLPYRUVATE CARBOXYLASE"/>
    <property type="match status" value="1"/>
</dbReference>
<dbReference type="AlphaFoldDB" id="A0A1G6ZIJ2"/>
<dbReference type="GO" id="GO:0008964">
    <property type="term" value="F:phosphoenolpyruvate carboxylase activity"/>
    <property type="evidence" value="ECO:0007669"/>
    <property type="project" value="InterPro"/>
</dbReference>
<dbReference type="InterPro" id="IPR015813">
    <property type="entry name" value="Pyrv/PenolPyrv_kinase-like_dom"/>
</dbReference>
<dbReference type="STRING" id="637679.GCA_001550055_02030"/>
<comment type="function">
    <text evidence="1">Forms oxaloacetate, a four-carbon dicarboxylic acid source for the tricarboxylic acid cycle.</text>
</comment>
<dbReference type="Proteomes" id="UP000183685">
    <property type="component" value="Unassembled WGS sequence"/>
</dbReference>
<dbReference type="InterPro" id="IPR021135">
    <property type="entry name" value="PEP_COase"/>
</dbReference>
<dbReference type="GO" id="GO:0005829">
    <property type="term" value="C:cytosol"/>
    <property type="evidence" value="ECO:0007669"/>
    <property type="project" value="TreeGrafter"/>
</dbReference>
<sequence length="943" mass="105248">MFDHPSKGKGEARREHLSAAFDIADALMEGRQTLEDLSADLAARGKPCLDDRLSRLARQWSAVPMKDNLARLAALVEKIATNADGSRKPFDEFQALVEDEVAGFVVTAHPTFSLSDTAWTYAKAYMGAVADGEQAVQTATANLDVGTVHPTTSPTLHQELDYAGLAVGNMRRSVRTLYRVIFTEAAKLYPDEYRSLRPRLATIASWVGFDLDGRTDIDWSLGLLFRYRSALAGLDACLGQTSGVRFEGEAVEHWTTIRAGFEDLRACFELGARTLEEHQNSVDGSSKGLGKLNQLAVENQSRKEAAVERIGTAFEALLALELEDDAWCGAATLYSEWRAIGMGLSHIHFRLNAAQLHNAISAEIQLTKSPDQSAMRRHFLAAISEKLHQVETKTIHYGTLSREQTTARRVFMLAAQFQKHFDATTPIRMLVAESDTPFTLLTALYYAKLFGVEDHVEISPLFETAVGLERGDRVIAELVDNPHFLAYIRKQGRFCLQLGFSDSGRYIGQPAATLAIERFKLRLIRLWKARGLEDVQLLFFDTHGESVGRGAFPESLKKRFLYTHPPRVRQQLATLGRPEKHEVSFQGGEGYLWFLAEETALASLTDFLEVRFTDYDASNDKFYDEKGWSLDFFLTLVEYQNHLTDHKGYVRLIDSIGRSLLFPTGSRSLRRQGGGAVHQRLDRISQIRAIPNNAVLQQLGYLANSCGGFGTAIARSPDLFEAIHSQSDRLKMVTSLAVNALARSDVGVIEAYAKLLSPGYWLDRADEVSDVGRREQLRRLSRLLEGLFESDSVDACIRKLRRDAGTLTDCVQDEGVMAAFDSASPDAELFELHQIRIGLIQYIFLKAMEIPRFSSRFDVSLEDVLVELLHLEVDDTVTQLRKIFPESPVRNDDEQFGEETTYEGSASSGYEDAHRNIFDKIEQAYAQVLEISGLIALKAGAFG</sequence>
<dbReference type="OrthoDB" id="9758461at2"/>
<accession>A0A1G6ZIJ2</accession>
<gene>
    <name evidence="3" type="ORF">SAMN04488071_1825</name>
</gene>
<protein>
    <recommendedName>
        <fullName evidence="2">Phosphoenolpyruvate carboxylase</fullName>
    </recommendedName>
</protein>
<dbReference type="Pfam" id="PF00311">
    <property type="entry name" value="PEPcase"/>
    <property type="match status" value="1"/>
</dbReference>
<keyword evidence="4" id="KW-1185">Reference proteome</keyword>